<gene>
    <name evidence="1" type="ORF">E1163_12975</name>
</gene>
<protein>
    <recommendedName>
        <fullName evidence="3">HNH endonuclease</fullName>
    </recommendedName>
</protein>
<reference evidence="1 2" key="1">
    <citation type="submission" date="2019-02" db="EMBL/GenBank/DDBJ databases">
        <authorList>
            <person name="Goldberg S.R."/>
            <person name="Haltli B.A."/>
            <person name="Correa H."/>
            <person name="Russell K.G."/>
        </authorList>
    </citation>
    <scope>NUCLEOTIDE SEQUENCE [LARGE SCALE GENOMIC DNA]</scope>
    <source>
        <strain evidence="1 2">JCM 16186</strain>
    </source>
</reference>
<dbReference type="EMBL" id="SMLW01000546">
    <property type="protein sequence ID" value="MTI25861.1"/>
    <property type="molecule type" value="Genomic_DNA"/>
</dbReference>
<evidence type="ECO:0000313" key="2">
    <source>
        <dbReference type="Proteomes" id="UP000798808"/>
    </source>
</evidence>
<name>A0ABW9RPB8_9BACT</name>
<organism evidence="1 2">
    <name type="scientific">Fulvivirga kasyanovii</name>
    <dbReference type="NCBI Taxonomy" id="396812"/>
    <lineage>
        <taxon>Bacteria</taxon>
        <taxon>Pseudomonadati</taxon>
        <taxon>Bacteroidota</taxon>
        <taxon>Cytophagia</taxon>
        <taxon>Cytophagales</taxon>
        <taxon>Fulvivirgaceae</taxon>
        <taxon>Fulvivirga</taxon>
    </lineage>
</organism>
<evidence type="ECO:0000313" key="1">
    <source>
        <dbReference type="EMBL" id="MTI25861.1"/>
    </source>
</evidence>
<evidence type="ECO:0008006" key="3">
    <source>
        <dbReference type="Google" id="ProtNLM"/>
    </source>
</evidence>
<comment type="caution">
    <text evidence="1">The sequence shown here is derived from an EMBL/GenBank/DDBJ whole genome shotgun (WGS) entry which is preliminary data.</text>
</comment>
<dbReference type="RefSeq" id="WP_155172421.1">
    <property type="nucleotide sequence ID" value="NZ_BAAAFL010000017.1"/>
</dbReference>
<dbReference type="Proteomes" id="UP000798808">
    <property type="component" value="Unassembled WGS sequence"/>
</dbReference>
<keyword evidence="2" id="KW-1185">Reference proteome</keyword>
<accession>A0ABW9RPB8</accession>
<proteinExistence type="predicted"/>
<sequence>MKCVSNKVCYNSKGEAEEALIHLQAKYGASSGSGPVSTYLCTDCGYYHTTSKGEKSSTLRSSEGKNRIELQREANYWEEKFKGKY</sequence>